<evidence type="ECO:0000313" key="3">
    <source>
        <dbReference type="Proteomes" id="UP001437256"/>
    </source>
</evidence>
<comment type="caution">
    <text evidence="2">The sequence shown here is derived from an EMBL/GenBank/DDBJ whole genome shotgun (WGS) entry which is preliminary data.</text>
</comment>
<keyword evidence="1" id="KW-0472">Membrane</keyword>
<protein>
    <submittedName>
        <fullName evidence="2">Uncharacterized protein</fullName>
    </submittedName>
</protein>
<reference evidence="2 3" key="1">
    <citation type="submission" date="2024-05" db="EMBL/GenBank/DDBJ databases">
        <title>A draft genome resource for the thread blight pathogen Marasmius tenuissimus strain MS-2.</title>
        <authorList>
            <person name="Yulfo-Soto G.E."/>
            <person name="Baruah I.K."/>
            <person name="Amoako-Attah I."/>
            <person name="Bukari Y."/>
            <person name="Meinhardt L.W."/>
            <person name="Bailey B.A."/>
            <person name="Cohen S.P."/>
        </authorList>
    </citation>
    <scope>NUCLEOTIDE SEQUENCE [LARGE SCALE GENOMIC DNA]</scope>
    <source>
        <strain evidence="2 3">MS-2</strain>
    </source>
</reference>
<accession>A0ABR3A287</accession>
<keyword evidence="1" id="KW-1133">Transmembrane helix</keyword>
<dbReference type="EMBL" id="JBBXMP010000021">
    <property type="protein sequence ID" value="KAL0067991.1"/>
    <property type="molecule type" value="Genomic_DNA"/>
</dbReference>
<organism evidence="2 3">
    <name type="scientific">Marasmius tenuissimus</name>
    <dbReference type="NCBI Taxonomy" id="585030"/>
    <lineage>
        <taxon>Eukaryota</taxon>
        <taxon>Fungi</taxon>
        <taxon>Dikarya</taxon>
        <taxon>Basidiomycota</taxon>
        <taxon>Agaricomycotina</taxon>
        <taxon>Agaricomycetes</taxon>
        <taxon>Agaricomycetidae</taxon>
        <taxon>Agaricales</taxon>
        <taxon>Marasmiineae</taxon>
        <taxon>Marasmiaceae</taxon>
        <taxon>Marasmius</taxon>
    </lineage>
</organism>
<evidence type="ECO:0000313" key="2">
    <source>
        <dbReference type="EMBL" id="KAL0067991.1"/>
    </source>
</evidence>
<keyword evidence="3" id="KW-1185">Reference proteome</keyword>
<feature type="transmembrane region" description="Helical" evidence="1">
    <location>
        <begin position="22"/>
        <end position="41"/>
    </location>
</feature>
<keyword evidence="1" id="KW-0812">Transmembrane</keyword>
<proteinExistence type="predicted"/>
<gene>
    <name evidence="2" type="ORF">AAF712_004894</name>
</gene>
<name>A0ABR3A287_9AGAR</name>
<evidence type="ECO:0000256" key="1">
    <source>
        <dbReference type="SAM" id="Phobius"/>
    </source>
</evidence>
<dbReference type="Proteomes" id="UP001437256">
    <property type="component" value="Unassembled WGS sequence"/>
</dbReference>
<sequence length="153" mass="17291">MPEARNPIVGFPDPFNNHGDRIVITFFYVLAIVLTLCRLGRRLRIHRFSWDDSWAAFALALLVAKMALDWTRVGHDVKPRTEDDVAQFKSDMKMFFTLQTSLVSAIVWYEALLRSSNLANASLESSSGPPESHSLSPLLALFHLEDSELPQFA</sequence>